<protein>
    <submittedName>
        <fullName evidence="3">DNA-binding transcriptional regulator, MarR family</fullName>
    </submittedName>
</protein>
<dbReference type="SUPFAM" id="SSF46785">
    <property type="entry name" value="Winged helix' DNA-binding domain"/>
    <property type="match status" value="1"/>
</dbReference>
<dbReference type="RefSeq" id="WP_073319956.1">
    <property type="nucleotide sequence ID" value="NZ_FQWD01000002.1"/>
</dbReference>
<keyword evidence="3" id="KW-0238">DNA-binding</keyword>
<dbReference type="PRINTS" id="PR00598">
    <property type="entry name" value="HTHMARR"/>
</dbReference>
<feature type="domain" description="HTH marR-type" evidence="2">
    <location>
        <begin position="10"/>
        <end position="141"/>
    </location>
</feature>
<dbReference type="Proteomes" id="UP000184520">
    <property type="component" value="Unassembled WGS sequence"/>
</dbReference>
<keyword evidence="4" id="KW-1185">Reference proteome</keyword>
<evidence type="ECO:0000259" key="2">
    <source>
        <dbReference type="PROSITE" id="PS50995"/>
    </source>
</evidence>
<evidence type="ECO:0000313" key="4">
    <source>
        <dbReference type="Proteomes" id="UP000184520"/>
    </source>
</evidence>
<dbReference type="Pfam" id="PF01047">
    <property type="entry name" value="MarR"/>
    <property type="match status" value="1"/>
</dbReference>
<dbReference type="InterPro" id="IPR039422">
    <property type="entry name" value="MarR/SlyA-like"/>
</dbReference>
<dbReference type="SMART" id="SM00347">
    <property type="entry name" value="HTH_MARR"/>
    <property type="match status" value="1"/>
</dbReference>
<dbReference type="InterPro" id="IPR000835">
    <property type="entry name" value="HTH_MarR-typ"/>
</dbReference>
<dbReference type="PROSITE" id="PS50995">
    <property type="entry name" value="HTH_MARR_2"/>
    <property type="match status" value="1"/>
</dbReference>
<accession>A0A1M5HDF1</accession>
<evidence type="ECO:0000313" key="3">
    <source>
        <dbReference type="EMBL" id="SHG13941.1"/>
    </source>
</evidence>
<sequence>MHEHDLLKLENQLCHRFYSVSNAFTRAYRPLLKSLDITYPQYLVMMALWEQDNVTISQLVEKCRVDAGALTLILQKLAQKAFIVIKPSQHDKRVKEVALTEKGQATKSEALQIPKQLLCQLQNLDAGEMHQLKVLIDKLYCELATPQDRVAANDS</sequence>
<dbReference type="AlphaFoldDB" id="A0A1M5HDF1"/>
<comment type="subcellular location">
    <subcellularLocation>
        <location evidence="1">Cytoplasm</location>
    </subcellularLocation>
</comment>
<dbReference type="PANTHER" id="PTHR33164">
    <property type="entry name" value="TRANSCRIPTIONAL REGULATOR, MARR FAMILY"/>
    <property type="match status" value="1"/>
</dbReference>
<dbReference type="InterPro" id="IPR036388">
    <property type="entry name" value="WH-like_DNA-bd_sf"/>
</dbReference>
<dbReference type="GO" id="GO:0005737">
    <property type="term" value="C:cytoplasm"/>
    <property type="evidence" value="ECO:0007669"/>
    <property type="project" value="UniProtKB-SubCell"/>
</dbReference>
<dbReference type="PANTHER" id="PTHR33164:SF5">
    <property type="entry name" value="ORGANIC HYDROPEROXIDE RESISTANCE TRANSCRIPTIONAL REGULATOR"/>
    <property type="match status" value="1"/>
</dbReference>
<reference evidence="4" key="1">
    <citation type="submission" date="2016-11" db="EMBL/GenBank/DDBJ databases">
        <authorList>
            <person name="Varghese N."/>
            <person name="Submissions S."/>
        </authorList>
    </citation>
    <scope>NUCLEOTIDE SEQUENCE [LARGE SCALE GENOMIC DNA]</scope>
    <source>
        <strain evidence="4">CGMCC 1.8995</strain>
    </source>
</reference>
<dbReference type="GO" id="GO:0006950">
    <property type="term" value="P:response to stress"/>
    <property type="evidence" value="ECO:0007669"/>
    <property type="project" value="TreeGrafter"/>
</dbReference>
<proteinExistence type="predicted"/>
<dbReference type="GO" id="GO:0003700">
    <property type="term" value="F:DNA-binding transcription factor activity"/>
    <property type="evidence" value="ECO:0007669"/>
    <property type="project" value="InterPro"/>
</dbReference>
<dbReference type="GO" id="GO:0003677">
    <property type="term" value="F:DNA binding"/>
    <property type="evidence" value="ECO:0007669"/>
    <property type="project" value="UniProtKB-KW"/>
</dbReference>
<gene>
    <name evidence="3" type="ORF">SAMN05216361_1424</name>
</gene>
<organism evidence="3 4">
    <name type="scientific">Marisediminitalea aggregata</name>
    <dbReference type="NCBI Taxonomy" id="634436"/>
    <lineage>
        <taxon>Bacteria</taxon>
        <taxon>Pseudomonadati</taxon>
        <taxon>Pseudomonadota</taxon>
        <taxon>Gammaproteobacteria</taxon>
        <taxon>Alteromonadales</taxon>
        <taxon>Alteromonadaceae</taxon>
        <taxon>Marisediminitalea</taxon>
    </lineage>
</organism>
<dbReference type="OrthoDB" id="9806864at2"/>
<name>A0A1M5HDF1_9ALTE</name>
<dbReference type="EMBL" id="FQWD01000002">
    <property type="protein sequence ID" value="SHG13941.1"/>
    <property type="molecule type" value="Genomic_DNA"/>
</dbReference>
<evidence type="ECO:0000256" key="1">
    <source>
        <dbReference type="ARBA" id="ARBA00004496"/>
    </source>
</evidence>
<dbReference type="STRING" id="634436.SAMN05216361_1424"/>
<dbReference type="Gene3D" id="1.10.10.10">
    <property type="entry name" value="Winged helix-like DNA-binding domain superfamily/Winged helix DNA-binding domain"/>
    <property type="match status" value="1"/>
</dbReference>
<dbReference type="InterPro" id="IPR036390">
    <property type="entry name" value="WH_DNA-bd_sf"/>
</dbReference>